<protein>
    <submittedName>
        <fullName evidence="1">Uncharacterized protein</fullName>
    </submittedName>
</protein>
<proteinExistence type="predicted"/>
<name>A0A7Z7VKC9_VIBCL</name>
<evidence type="ECO:0000313" key="1">
    <source>
        <dbReference type="EMBL" id="TBM39783.1"/>
    </source>
</evidence>
<accession>A0A7Z7VKC9</accession>
<reference evidence="1 2" key="1">
    <citation type="submission" date="2019-02" db="EMBL/GenBank/DDBJ databases">
        <title>Genomic plasticity associated with the antimicrobial resistance in Vibrio cholerae.</title>
        <authorList>
            <person name="Verma J."/>
            <person name="Bag S."/>
            <person name="Saha B."/>
            <person name="Kumar P."/>
            <person name="Ghosh T.S."/>
            <person name="Dayal M."/>
            <person name="Senapati T."/>
            <person name="Mehra S."/>
            <person name="Dey P."/>
            <person name="Desigamani A."/>
            <person name="Kumar D."/>
            <person name="Rana P."/>
            <person name="Kumar B."/>
            <person name="Maiti T.K."/>
            <person name="Sharma N.C."/>
            <person name="Bhadra R.K."/>
            <person name="Mutreja A."/>
            <person name="Nair G.B."/>
            <person name="Ramamurthy T."/>
            <person name="Das B."/>
        </authorList>
    </citation>
    <scope>NUCLEOTIDE SEQUENCE [LARGE SCALE GENOMIC DNA]</scope>
    <source>
        <strain evidence="1 2">IDH06781</strain>
    </source>
</reference>
<evidence type="ECO:0000313" key="2">
    <source>
        <dbReference type="Proteomes" id="UP000294145"/>
    </source>
</evidence>
<sequence length="91" mass="10563">MNIARVSLPDTCFSCQHYEQKGWQQDPFAPTINEFGLTIEPRAQRFGHCKKNGADVFWNEKCHLYCAEPDVSTHHCIKRPSPLEPRQESLF</sequence>
<dbReference type="RefSeq" id="WP_154813879.1">
    <property type="nucleotide sequence ID" value="NZ_JAILXN010000002.1"/>
</dbReference>
<dbReference type="Proteomes" id="UP000294145">
    <property type="component" value="Unassembled WGS sequence"/>
</dbReference>
<dbReference type="AlphaFoldDB" id="A0A7Z7VKC9"/>
<dbReference type="EMBL" id="SISP01000032">
    <property type="protein sequence ID" value="TBM39783.1"/>
    <property type="molecule type" value="Genomic_DNA"/>
</dbReference>
<gene>
    <name evidence="1" type="ORF">EYB64_16215</name>
</gene>
<organism evidence="1 2">
    <name type="scientific">Vibrio cholerae</name>
    <dbReference type="NCBI Taxonomy" id="666"/>
    <lineage>
        <taxon>Bacteria</taxon>
        <taxon>Pseudomonadati</taxon>
        <taxon>Pseudomonadota</taxon>
        <taxon>Gammaproteobacteria</taxon>
        <taxon>Vibrionales</taxon>
        <taxon>Vibrionaceae</taxon>
        <taxon>Vibrio</taxon>
    </lineage>
</organism>
<comment type="caution">
    <text evidence="1">The sequence shown here is derived from an EMBL/GenBank/DDBJ whole genome shotgun (WGS) entry which is preliminary data.</text>
</comment>